<evidence type="ECO:0000313" key="15">
    <source>
        <dbReference type="EMBL" id="MDQ0151896.1"/>
    </source>
</evidence>
<dbReference type="PANTHER" id="PTHR22960:SF0">
    <property type="entry name" value="MOLYBDENUM COFACTOR BIOSYNTHESIS PROTEIN 1"/>
    <property type="match status" value="1"/>
</dbReference>
<keyword evidence="5" id="KW-0479">Metal-binding</keyword>
<accession>A0AAE3V8X4</accession>
<evidence type="ECO:0000256" key="12">
    <source>
        <dbReference type="ARBA" id="ARBA00048697"/>
    </source>
</evidence>
<feature type="domain" description="Radical SAM core" evidence="14">
    <location>
        <begin position="4"/>
        <end position="218"/>
    </location>
</feature>
<protein>
    <recommendedName>
        <fullName evidence="2">GTP 3',8-cyclase</fullName>
        <ecNumber evidence="2">4.1.99.22</ecNumber>
    </recommendedName>
</protein>
<keyword evidence="6" id="KW-0547">Nucleotide-binding</keyword>
<evidence type="ECO:0000256" key="6">
    <source>
        <dbReference type="ARBA" id="ARBA00022741"/>
    </source>
</evidence>
<evidence type="ECO:0000256" key="13">
    <source>
        <dbReference type="SAM" id="MobiDB-lite"/>
    </source>
</evidence>
<dbReference type="PROSITE" id="PS01305">
    <property type="entry name" value="MOAA_NIFB_PQQE"/>
    <property type="match status" value="1"/>
</dbReference>
<dbReference type="RefSeq" id="WP_307253098.1">
    <property type="nucleotide sequence ID" value="NZ_JAUSTO010000003.1"/>
</dbReference>
<sequence length="335" mass="36956">MLDQQNRLIDYLRISVTDRCNLRCRYCMPAEGVESLPHGEILRYEEILRLARIFSSLGIRRIRLTGGEPLVRQNLDQLVRGLKQTHGIRSVYLSTNGVLLKAQLPALLDAGLDGVNLSIDTLDAAEFEALTRRNALADALAGLRAALAIPGFQVKINCVPSELNSDRWCALAELARSHSNLDVRFIELMPLGLGRTLRRKTEQEVLSVLEARFGSSTPCAAAPGSGPSRLVRFPGFQGRIGFISAMSHSFCEHCNRIRLTADGKLKPCLYYSHSIDLCTLLRSNADDDRIRNAIAQGIHEKPMAHHFSNAAPETADSSELCPNEGESRLMNQIGG</sequence>
<dbReference type="GO" id="GO:0061799">
    <property type="term" value="F:cyclic pyranopterin monophosphate synthase activity"/>
    <property type="evidence" value="ECO:0007669"/>
    <property type="project" value="TreeGrafter"/>
</dbReference>
<proteinExistence type="predicted"/>
<evidence type="ECO:0000256" key="10">
    <source>
        <dbReference type="ARBA" id="ARBA00023150"/>
    </source>
</evidence>
<dbReference type="NCBIfam" id="TIGR02666">
    <property type="entry name" value="moaA"/>
    <property type="match status" value="1"/>
</dbReference>
<comment type="catalytic activity">
    <reaction evidence="12">
        <text>GTP + AH2 + S-adenosyl-L-methionine = (8S)-3',8-cyclo-7,8-dihydroguanosine 5'-triphosphate + 5'-deoxyadenosine + L-methionine + A + H(+)</text>
        <dbReference type="Rhea" id="RHEA:49576"/>
        <dbReference type="ChEBI" id="CHEBI:13193"/>
        <dbReference type="ChEBI" id="CHEBI:15378"/>
        <dbReference type="ChEBI" id="CHEBI:17319"/>
        <dbReference type="ChEBI" id="CHEBI:17499"/>
        <dbReference type="ChEBI" id="CHEBI:37565"/>
        <dbReference type="ChEBI" id="CHEBI:57844"/>
        <dbReference type="ChEBI" id="CHEBI:59789"/>
        <dbReference type="ChEBI" id="CHEBI:131766"/>
        <dbReference type="EC" id="4.1.99.22"/>
    </reaction>
</comment>
<dbReference type="InterPro" id="IPR050105">
    <property type="entry name" value="MoCo_biosynth_MoaA/MoaC"/>
</dbReference>
<comment type="caution">
    <text evidence="15">The sequence shown here is derived from an EMBL/GenBank/DDBJ whole genome shotgun (WGS) entry which is preliminary data.</text>
</comment>
<keyword evidence="11" id="KW-0456">Lyase</keyword>
<dbReference type="SFLD" id="SFLDG01383">
    <property type="entry name" value="cyclic_pyranopterin_phosphate"/>
    <property type="match status" value="1"/>
</dbReference>
<dbReference type="CDD" id="cd21117">
    <property type="entry name" value="Twitch_MoaA"/>
    <property type="match status" value="1"/>
</dbReference>
<evidence type="ECO:0000256" key="7">
    <source>
        <dbReference type="ARBA" id="ARBA00023004"/>
    </source>
</evidence>
<dbReference type="InterPro" id="IPR006638">
    <property type="entry name" value="Elp3/MiaA/NifB-like_rSAM"/>
</dbReference>
<keyword evidence="4" id="KW-0949">S-adenosyl-L-methionine</keyword>
<evidence type="ECO:0000256" key="2">
    <source>
        <dbReference type="ARBA" id="ARBA00012167"/>
    </source>
</evidence>
<dbReference type="Gene3D" id="3.20.20.70">
    <property type="entry name" value="Aldolase class I"/>
    <property type="match status" value="1"/>
</dbReference>
<evidence type="ECO:0000259" key="14">
    <source>
        <dbReference type="PROSITE" id="PS51918"/>
    </source>
</evidence>
<dbReference type="Proteomes" id="UP001241537">
    <property type="component" value="Unassembled WGS sequence"/>
</dbReference>
<dbReference type="AlphaFoldDB" id="A0AAE3V8X4"/>
<dbReference type="PROSITE" id="PS51918">
    <property type="entry name" value="RADICAL_SAM"/>
    <property type="match status" value="1"/>
</dbReference>
<keyword evidence="3" id="KW-0004">4Fe-4S</keyword>
<dbReference type="GO" id="GO:0051539">
    <property type="term" value="F:4 iron, 4 sulfur cluster binding"/>
    <property type="evidence" value="ECO:0007669"/>
    <property type="project" value="UniProtKB-KW"/>
</dbReference>
<evidence type="ECO:0000256" key="11">
    <source>
        <dbReference type="ARBA" id="ARBA00023239"/>
    </source>
</evidence>
<evidence type="ECO:0000256" key="9">
    <source>
        <dbReference type="ARBA" id="ARBA00023134"/>
    </source>
</evidence>
<dbReference type="InterPro" id="IPR040064">
    <property type="entry name" value="MoaA-like"/>
</dbReference>
<dbReference type="InterPro" id="IPR007197">
    <property type="entry name" value="rSAM"/>
</dbReference>
<dbReference type="GO" id="GO:0061798">
    <property type="term" value="F:GTP 3',8'-cyclase activity"/>
    <property type="evidence" value="ECO:0007669"/>
    <property type="project" value="UniProtKB-EC"/>
</dbReference>
<dbReference type="Pfam" id="PF06463">
    <property type="entry name" value="Mob_synth_C"/>
    <property type="match status" value="1"/>
</dbReference>
<keyword evidence="7" id="KW-0408">Iron</keyword>
<dbReference type="GO" id="GO:0046872">
    <property type="term" value="F:metal ion binding"/>
    <property type="evidence" value="ECO:0007669"/>
    <property type="project" value="UniProtKB-KW"/>
</dbReference>
<dbReference type="SFLD" id="SFLDS00029">
    <property type="entry name" value="Radical_SAM"/>
    <property type="match status" value="1"/>
</dbReference>
<dbReference type="SFLD" id="SFLDG01067">
    <property type="entry name" value="SPASM/twitch_domain_containing"/>
    <property type="match status" value="1"/>
</dbReference>
<name>A0AAE3V8X4_9FIRM</name>
<evidence type="ECO:0000256" key="3">
    <source>
        <dbReference type="ARBA" id="ARBA00022485"/>
    </source>
</evidence>
<dbReference type="SFLD" id="SFLDG01386">
    <property type="entry name" value="main_SPASM_domain-containing"/>
    <property type="match status" value="1"/>
</dbReference>
<dbReference type="EC" id="4.1.99.22" evidence="2"/>
<dbReference type="Pfam" id="PF04055">
    <property type="entry name" value="Radical_SAM"/>
    <property type="match status" value="1"/>
</dbReference>
<dbReference type="InterPro" id="IPR058240">
    <property type="entry name" value="rSAM_sf"/>
</dbReference>
<reference evidence="15" key="1">
    <citation type="submission" date="2023-07" db="EMBL/GenBank/DDBJ databases">
        <title>Genomic Encyclopedia of Type Strains, Phase IV (KMG-IV): sequencing the most valuable type-strain genomes for metagenomic binning, comparative biology and taxonomic classification.</title>
        <authorList>
            <person name="Goeker M."/>
        </authorList>
    </citation>
    <scope>NUCLEOTIDE SEQUENCE</scope>
    <source>
        <strain evidence="15">DSM 19659</strain>
    </source>
</reference>
<comment type="cofactor">
    <cofactor evidence="1">
        <name>[4Fe-4S] cluster</name>
        <dbReference type="ChEBI" id="CHEBI:49883"/>
    </cofactor>
</comment>
<dbReference type="PANTHER" id="PTHR22960">
    <property type="entry name" value="MOLYBDOPTERIN COFACTOR SYNTHESIS PROTEIN A"/>
    <property type="match status" value="1"/>
</dbReference>
<dbReference type="SUPFAM" id="SSF102114">
    <property type="entry name" value="Radical SAM enzymes"/>
    <property type="match status" value="1"/>
</dbReference>
<organism evidence="15 16">
    <name type="scientific">Moryella indoligenes</name>
    <dbReference type="NCBI Taxonomy" id="371674"/>
    <lineage>
        <taxon>Bacteria</taxon>
        <taxon>Bacillati</taxon>
        <taxon>Bacillota</taxon>
        <taxon>Clostridia</taxon>
        <taxon>Lachnospirales</taxon>
        <taxon>Lachnospiraceae</taxon>
        <taxon>Moryella</taxon>
    </lineage>
</organism>
<dbReference type="GO" id="GO:0006777">
    <property type="term" value="P:Mo-molybdopterin cofactor biosynthetic process"/>
    <property type="evidence" value="ECO:0007669"/>
    <property type="project" value="UniProtKB-KW"/>
</dbReference>
<feature type="region of interest" description="Disordered" evidence="13">
    <location>
        <begin position="312"/>
        <end position="335"/>
    </location>
</feature>
<dbReference type="InterPro" id="IPR010505">
    <property type="entry name" value="MoaA_twitch"/>
</dbReference>
<dbReference type="CDD" id="cd01335">
    <property type="entry name" value="Radical_SAM"/>
    <property type="match status" value="1"/>
</dbReference>
<evidence type="ECO:0000256" key="8">
    <source>
        <dbReference type="ARBA" id="ARBA00023014"/>
    </source>
</evidence>
<dbReference type="GO" id="GO:0005525">
    <property type="term" value="F:GTP binding"/>
    <property type="evidence" value="ECO:0007669"/>
    <property type="project" value="UniProtKB-KW"/>
</dbReference>
<keyword evidence="16" id="KW-1185">Reference proteome</keyword>
<evidence type="ECO:0000256" key="4">
    <source>
        <dbReference type="ARBA" id="ARBA00022691"/>
    </source>
</evidence>
<dbReference type="InterPro" id="IPR000385">
    <property type="entry name" value="MoaA_NifB_PqqE_Fe-S-bd_CS"/>
</dbReference>
<evidence type="ECO:0000256" key="1">
    <source>
        <dbReference type="ARBA" id="ARBA00001966"/>
    </source>
</evidence>
<evidence type="ECO:0000313" key="16">
    <source>
        <dbReference type="Proteomes" id="UP001241537"/>
    </source>
</evidence>
<dbReference type="SMART" id="SM00729">
    <property type="entry name" value="Elp3"/>
    <property type="match status" value="1"/>
</dbReference>
<gene>
    <name evidence="15" type="ORF">J2S20_000578</name>
</gene>
<keyword evidence="8" id="KW-0411">Iron-sulfur</keyword>
<dbReference type="InterPro" id="IPR013785">
    <property type="entry name" value="Aldolase_TIM"/>
</dbReference>
<evidence type="ECO:0000256" key="5">
    <source>
        <dbReference type="ARBA" id="ARBA00022723"/>
    </source>
</evidence>
<keyword evidence="9" id="KW-0342">GTP-binding</keyword>
<dbReference type="EMBL" id="JAUSTO010000003">
    <property type="protein sequence ID" value="MDQ0151896.1"/>
    <property type="molecule type" value="Genomic_DNA"/>
</dbReference>
<keyword evidence="10" id="KW-0501">Molybdenum cofactor biosynthesis</keyword>
<dbReference type="InterPro" id="IPR013483">
    <property type="entry name" value="MoaA"/>
</dbReference>